<proteinExistence type="predicted"/>
<comment type="caution">
    <text evidence="1">The sequence shown here is derived from an EMBL/GenBank/DDBJ whole genome shotgun (WGS) entry which is preliminary data.</text>
</comment>
<dbReference type="Proteomes" id="UP000479710">
    <property type="component" value="Unassembled WGS sequence"/>
</dbReference>
<name>A0A6G1F3W6_9ORYZ</name>
<keyword evidence="2" id="KW-1185">Reference proteome</keyword>
<organism evidence="1 2">
    <name type="scientific">Oryza meyeriana var. granulata</name>
    <dbReference type="NCBI Taxonomy" id="110450"/>
    <lineage>
        <taxon>Eukaryota</taxon>
        <taxon>Viridiplantae</taxon>
        <taxon>Streptophyta</taxon>
        <taxon>Embryophyta</taxon>
        <taxon>Tracheophyta</taxon>
        <taxon>Spermatophyta</taxon>
        <taxon>Magnoliopsida</taxon>
        <taxon>Liliopsida</taxon>
        <taxon>Poales</taxon>
        <taxon>Poaceae</taxon>
        <taxon>BOP clade</taxon>
        <taxon>Oryzoideae</taxon>
        <taxon>Oryzeae</taxon>
        <taxon>Oryzinae</taxon>
        <taxon>Oryza</taxon>
        <taxon>Oryza meyeriana</taxon>
    </lineage>
</organism>
<gene>
    <name evidence="1" type="ORF">E2562_005538</name>
</gene>
<protein>
    <submittedName>
        <fullName evidence="1">Uncharacterized protein</fullName>
    </submittedName>
</protein>
<evidence type="ECO:0000313" key="1">
    <source>
        <dbReference type="EMBL" id="KAF0931571.1"/>
    </source>
</evidence>
<accession>A0A6G1F3W6</accession>
<sequence length="73" mass="7456">MDARDSGHGGGGQGLCGAAVGDEFIIAVQIPGKSITATITADEFIIAVQIPGKSIIATTSRDLAMLMFDSMSK</sequence>
<evidence type="ECO:0000313" key="2">
    <source>
        <dbReference type="Proteomes" id="UP000479710"/>
    </source>
</evidence>
<dbReference type="AlphaFoldDB" id="A0A6G1F3W6"/>
<dbReference type="EMBL" id="SPHZ02000001">
    <property type="protein sequence ID" value="KAF0931571.1"/>
    <property type="molecule type" value="Genomic_DNA"/>
</dbReference>
<reference evidence="1 2" key="1">
    <citation type="submission" date="2019-11" db="EMBL/GenBank/DDBJ databases">
        <title>Whole genome sequence of Oryza granulata.</title>
        <authorList>
            <person name="Li W."/>
        </authorList>
    </citation>
    <scope>NUCLEOTIDE SEQUENCE [LARGE SCALE GENOMIC DNA]</scope>
    <source>
        <strain evidence="2">cv. Menghai</strain>
        <tissue evidence="1">Leaf</tissue>
    </source>
</reference>